<comment type="caution">
    <text evidence="1">The sequence shown here is derived from an EMBL/GenBank/DDBJ whole genome shotgun (WGS) entry which is preliminary data.</text>
</comment>
<organism evidence="1 2">
    <name type="scientific">Cinnamomum micranthum f. kanehirae</name>
    <dbReference type="NCBI Taxonomy" id="337451"/>
    <lineage>
        <taxon>Eukaryota</taxon>
        <taxon>Viridiplantae</taxon>
        <taxon>Streptophyta</taxon>
        <taxon>Embryophyta</taxon>
        <taxon>Tracheophyta</taxon>
        <taxon>Spermatophyta</taxon>
        <taxon>Magnoliopsida</taxon>
        <taxon>Magnoliidae</taxon>
        <taxon>Laurales</taxon>
        <taxon>Lauraceae</taxon>
        <taxon>Cinnamomum</taxon>
    </lineage>
</organism>
<proteinExistence type="predicted"/>
<gene>
    <name evidence="1" type="ORF">CKAN_02077700</name>
</gene>
<sequence length="103" mass="11994">MLVFFFPPLSLYLKSILCSSSSSSPFLYLSPILFSTSDLVKFRFLLLQTSPFESPEHRHRIDLRSLLHSSNFVDQRYEIDSDSRNFARFRSFECSGLQKGFRG</sequence>
<reference evidence="1 2" key="1">
    <citation type="journal article" date="2019" name="Nat. Plants">
        <title>Stout camphor tree genome fills gaps in understanding of flowering plant genome evolution.</title>
        <authorList>
            <person name="Chaw S.M."/>
            <person name="Liu Y.C."/>
            <person name="Wu Y.W."/>
            <person name="Wang H.Y."/>
            <person name="Lin C.I."/>
            <person name="Wu C.S."/>
            <person name="Ke H.M."/>
            <person name="Chang L.Y."/>
            <person name="Hsu C.Y."/>
            <person name="Yang H.T."/>
            <person name="Sudianto E."/>
            <person name="Hsu M.H."/>
            <person name="Wu K.P."/>
            <person name="Wang L.N."/>
            <person name="Leebens-Mack J.H."/>
            <person name="Tsai I.J."/>
        </authorList>
    </citation>
    <scope>NUCLEOTIDE SEQUENCE [LARGE SCALE GENOMIC DNA]</scope>
    <source>
        <strain evidence="2">cv. Chaw 1501</strain>
        <tissue evidence="1">Young leaves</tissue>
    </source>
</reference>
<keyword evidence="2" id="KW-1185">Reference proteome</keyword>
<dbReference type="EMBL" id="QPKB01000009">
    <property type="protein sequence ID" value="RWR91611.1"/>
    <property type="molecule type" value="Genomic_DNA"/>
</dbReference>
<name>A0A3S3QYA9_9MAGN</name>
<dbReference type="AlphaFoldDB" id="A0A3S3QYA9"/>
<dbReference type="Proteomes" id="UP000283530">
    <property type="component" value="Unassembled WGS sequence"/>
</dbReference>
<evidence type="ECO:0000313" key="2">
    <source>
        <dbReference type="Proteomes" id="UP000283530"/>
    </source>
</evidence>
<protein>
    <submittedName>
        <fullName evidence="1">Uncharacterized protein</fullName>
    </submittedName>
</protein>
<accession>A0A3S3QYA9</accession>
<evidence type="ECO:0000313" key="1">
    <source>
        <dbReference type="EMBL" id="RWR91611.1"/>
    </source>
</evidence>